<sequence>LERQRSDVSHLIWSVAETIADLSTYFRLEPGDLIYTGTPEGVGPVVRGDRMVVGVERLGELAVDVV</sequence>
<reference evidence="3 4" key="1">
    <citation type="submission" date="2023-06" db="EMBL/GenBank/DDBJ databases">
        <title>Rhodococcus indonesiensis sp. nov a new member of the Rhodococcus ruber lineage isolated from a sediment of neutral hot spring.</title>
        <authorList>
            <person name="Kusuma A.B."/>
            <person name="Fenylestari G."/>
            <person name="Ammar F."/>
            <person name="Nouioui I."/>
            <person name="Goodfellow M."/>
        </authorList>
    </citation>
    <scope>NUCLEOTIDE SEQUENCE [LARGE SCALE GENOMIC DNA]</scope>
    <source>
        <strain evidence="3 4">CSLK01-03</strain>
    </source>
</reference>
<dbReference type="SUPFAM" id="SSF56529">
    <property type="entry name" value="FAH"/>
    <property type="match status" value="1"/>
</dbReference>
<evidence type="ECO:0000259" key="2">
    <source>
        <dbReference type="Pfam" id="PF01557"/>
    </source>
</evidence>
<dbReference type="Pfam" id="PF01557">
    <property type="entry name" value="FAA_hydrolase"/>
    <property type="match status" value="1"/>
</dbReference>
<dbReference type="PANTHER" id="PTHR11820:SF90">
    <property type="entry name" value="FLUTATHIONE S-TRANSFERASE"/>
    <property type="match status" value="1"/>
</dbReference>
<dbReference type="RefSeq" id="WP_289382652.1">
    <property type="nucleotide sequence ID" value="NZ_JAUBOF010000274.1"/>
</dbReference>
<proteinExistence type="predicted"/>
<accession>A0ABT7RVS5</accession>
<keyword evidence="1" id="KW-0479">Metal-binding</keyword>
<evidence type="ECO:0000313" key="3">
    <source>
        <dbReference type="EMBL" id="MDM7491747.1"/>
    </source>
</evidence>
<evidence type="ECO:0000313" key="4">
    <source>
        <dbReference type="Proteomes" id="UP001233164"/>
    </source>
</evidence>
<dbReference type="InterPro" id="IPR011234">
    <property type="entry name" value="Fumarylacetoacetase-like_C"/>
</dbReference>
<protein>
    <submittedName>
        <fullName evidence="3">Fumarylacetoacetate hydrolase family protein</fullName>
    </submittedName>
</protein>
<keyword evidence="3" id="KW-0378">Hydrolase</keyword>
<dbReference type="InterPro" id="IPR036663">
    <property type="entry name" value="Fumarylacetoacetase_C_sf"/>
</dbReference>
<dbReference type="Proteomes" id="UP001233164">
    <property type="component" value="Unassembled WGS sequence"/>
</dbReference>
<dbReference type="GO" id="GO:0016787">
    <property type="term" value="F:hydrolase activity"/>
    <property type="evidence" value="ECO:0007669"/>
    <property type="project" value="UniProtKB-KW"/>
</dbReference>
<dbReference type="PANTHER" id="PTHR11820">
    <property type="entry name" value="ACYLPYRUVASE"/>
    <property type="match status" value="1"/>
</dbReference>
<name>A0ABT7RVS5_9NOCA</name>
<keyword evidence="4" id="KW-1185">Reference proteome</keyword>
<dbReference type="EMBL" id="JAUBOF010000274">
    <property type="protein sequence ID" value="MDM7491747.1"/>
    <property type="molecule type" value="Genomic_DNA"/>
</dbReference>
<comment type="caution">
    <text evidence="3">The sequence shown here is derived from an EMBL/GenBank/DDBJ whole genome shotgun (WGS) entry which is preliminary data.</text>
</comment>
<dbReference type="Gene3D" id="3.90.850.10">
    <property type="entry name" value="Fumarylacetoacetase-like, C-terminal domain"/>
    <property type="match status" value="1"/>
</dbReference>
<feature type="domain" description="Fumarylacetoacetase-like C-terminal" evidence="2">
    <location>
        <begin position="2"/>
        <end position="66"/>
    </location>
</feature>
<feature type="non-terminal residue" evidence="3">
    <location>
        <position position="1"/>
    </location>
</feature>
<gene>
    <name evidence="3" type="ORF">QT969_26060</name>
</gene>
<organism evidence="3 4">
    <name type="scientific">Rhodococcus indonesiensis</name>
    <dbReference type="NCBI Taxonomy" id="3055869"/>
    <lineage>
        <taxon>Bacteria</taxon>
        <taxon>Bacillati</taxon>
        <taxon>Actinomycetota</taxon>
        <taxon>Actinomycetes</taxon>
        <taxon>Mycobacteriales</taxon>
        <taxon>Nocardiaceae</taxon>
        <taxon>Rhodococcus</taxon>
    </lineage>
</organism>
<evidence type="ECO:0000256" key="1">
    <source>
        <dbReference type="ARBA" id="ARBA00022723"/>
    </source>
</evidence>